<name>A0A0E0CLP3_9ORYZ</name>
<keyword evidence="2" id="KW-0812">Transmembrane</keyword>
<keyword evidence="2" id="KW-0472">Membrane</keyword>
<feature type="transmembrane region" description="Helical" evidence="2">
    <location>
        <begin position="156"/>
        <end position="176"/>
    </location>
</feature>
<feature type="transmembrane region" description="Helical" evidence="2">
    <location>
        <begin position="115"/>
        <end position="136"/>
    </location>
</feature>
<evidence type="ECO:0000256" key="2">
    <source>
        <dbReference type="SAM" id="Phobius"/>
    </source>
</evidence>
<evidence type="ECO:0000256" key="1">
    <source>
        <dbReference type="SAM" id="MobiDB-lite"/>
    </source>
</evidence>
<feature type="region of interest" description="Disordered" evidence="1">
    <location>
        <begin position="1"/>
        <end position="41"/>
    </location>
</feature>
<evidence type="ECO:0000313" key="3">
    <source>
        <dbReference type="EnsemblPlants" id="OMERI02G19550.1"/>
    </source>
</evidence>
<accession>A0A0E0CLP3</accession>
<dbReference type="Proteomes" id="UP000008021">
    <property type="component" value="Chromosome 2"/>
</dbReference>
<organism evidence="3">
    <name type="scientific">Oryza meridionalis</name>
    <dbReference type="NCBI Taxonomy" id="40149"/>
    <lineage>
        <taxon>Eukaryota</taxon>
        <taxon>Viridiplantae</taxon>
        <taxon>Streptophyta</taxon>
        <taxon>Embryophyta</taxon>
        <taxon>Tracheophyta</taxon>
        <taxon>Spermatophyta</taxon>
        <taxon>Magnoliopsida</taxon>
        <taxon>Liliopsida</taxon>
        <taxon>Poales</taxon>
        <taxon>Poaceae</taxon>
        <taxon>BOP clade</taxon>
        <taxon>Oryzoideae</taxon>
        <taxon>Oryzeae</taxon>
        <taxon>Oryzinae</taxon>
        <taxon>Oryza</taxon>
    </lineage>
</organism>
<reference evidence="3" key="2">
    <citation type="submission" date="2018-05" db="EMBL/GenBank/DDBJ databases">
        <title>OmerRS3 (Oryza meridionalis Reference Sequence Version 3).</title>
        <authorList>
            <person name="Zhang J."/>
            <person name="Kudrna D."/>
            <person name="Lee S."/>
            <person name="Talag J."/>
            <person name="Welchert J."/>
            <person name="Wing R.A."/>
        </authorList>
    </citation>
    <scope>NUCLEOTIDE SEQUENCE [LARGE SCALE GENOMIC DNA]</scope>
    <source>
        <strain evidence="3">cv. OR44</strain>
    </source>
</reference>
<protein>
    <submittedName>
        <fullName evidence="3">Uncharacterized protein</fullName>
    </submittedName>
</protein>
<dbReference type="EnsemblPlants" id="OMERI02G19550.1">
    <property type="protein sequence ID" value="OMERI02G19550.1"/>
    <property type="gene ID" value="OMERI02G19550"/>
</dbReference>
<evidence type="ECO:0000313" key="4">
    <source>
        <dbReference type="Proteomes" id="UP000008021"/>
    </source>
</evidence>
<reference evidence="3" key="1">
    <citation type="submission" date="2015-04" db="UniProtKB">
        <authorList>
            <consortium name="EnsemblPlants"/>
        </authorList>
    </citation>
    <scope>IDENTIFICATION</scope>
</reference>
<proteinExistence type="predicted"/>
<dbReference type="AlphaFoldDB" id="A0A0E0CLP3"/>
<sequence>MCLTGPNRRRKPNLPCRSLQGDPGGEATVAKASCSHAHTASPPPATLRLPAMVMGGGSASYHAPPPLRSFRCWSLPAACCFCLPARLCGGDGPDGLLPAMSCGGLRLRVSPVPRFTFPILVGSAATEGLCVGWQWMNSACSAVESLVTTLPSLPMSVQFPFLLVYLAVGSILSLATTSSAQNCMSRSLLVLVPSSKSPQF</sequence>
<keyword evidence="4" id="KW-1185">Reference proteome</keyword>
<dbReference type="HOGENOM" id="CLU_1368108_0_0_1"/>
<keyword evidence="2" id="KW-1133">Transmembrane helix</keyword>
<dbReference type="Gramene" id="OMERI02G19550.1">
    <property type="protein sequence ID" value="OMERI02G19550.1"/>
    <property type="gene ID" value="OMERI02G19550"/>
</dbReference>